<dbReference type="NCBIfam" id="NF003740">
    <property type="entry name" value="PRK05337.1"/>
    <property type="match status" value="1"/>
</dbReference>
<evidence type="ECO:0000256" key="1">
    <source>
        <dbReference type="ARBA" id="ARBA00005336"/>
    </source>
</evidence>
<sequence length="506" mass="53845">MSGSPLPAPSDPVQPGQLLMVDIPGPDLDAETAAYLREHGIGAVCLFGKNVASAEQLRRLCADLRGVMGEHALIAIDHEGGAITRPEFWPFAPSAMGLGAANDPQLTEEVNAALARQLRSVGINWNFTPVLDVNVNPANPVIGDRAYGSDAARVTRHGQAALAGHVREGVAPCAKHFPGHGDTHQDSHLALPRVSKSRAELDAGELAPFLALLPDTPAIMTAHIVYDALDAESPATLSPRVLTGLLREEWGYEGVIVTDSMGMQAIDANYGRGEAAVQALRAGADLVMALGRREVQEQTLAAVAEYLHAPAHRADVAAKLERLHALARRFPAQADTALDPQTDAALLSEAWARGLTAWPDAQGRPPQPPAPGSKVLLVAWRQPQRETVSEAAADAQTLARELGQVYDVELLAFDDAAQLDWAALRGRGLPVILASTFRHRQAALVGARPDLHLALYNPYAVLDVDAPAVLSYGFRPQARAAVLGWLRSERELVGEAAFLAPTVADC</sequence>
<keyword evidence="3 5" id="KW-0326">Glycosidase</keyword>
<accession>A0A345IFJ7</accession>
<dbReference type="InterPro" id="IPR001764">
    <property type="entry name" value="Glyco_hydro_3_N"/>
</dbReference>
<gene>
    <name evidence="5" type="ORF">DVJ83_04020</name>
</gene>
<dbReference type="PROSITE" id="PS00775">
    <property type="entry name" value="GLYCOSYL_HYDROL_F3"/>
    <property type="match status" value="1"/>
</dbReference>
<dbReference type="EC" id="3.2.1.52" evidence="5"/>
<evidence type="ECO:0000313" key="5">
    <source>
        <dbReference type="EMBL" id="AXG98469.1"/>
    </source>
</evidence>
<dbReference type="STRING" id="1288484.GCA_000348665_00166"/>
<evidence type="ECO:0000259" key="4">
    <source>
        <dbReference type="Pfam" id="PF00933"/>
    </source>
</evidence>
<evidence type="ECO:0000256" key="2">
    <source>
        <dbReference type="ARBA" id="ARBA00022801"/>
    </source>
</evidence>
<feature type="domain" description="Glycoside hydrolase family 3 N-terminal" evidence="4">
    <location>
        <begin position="16"/>
        <end position="323"/>
    </location>
</feature>
<dbReference type="InterPro" id="IPR017853">
    <property type="entry name" value="GH"/>
</dbReference>
<proteinExistence type="inferred from homology"/>
<dbReference type="KEGG" id="dwu:DVJ83_04020"/>
<dbReference type="GO" id="GO:0004563">
    <property type="term" value="F:beta-N-acetylhexosaminidase activity"/>
    <property type="evidence" value="ECO:0007669"/>
    <property type="project" value="UniProtKB-EC"/>
</dbReference>
<evidence type="ECO:0000313" key="6">
    <source>
        <dbReference type="Proteomes" id="UP000253744"/>
    </source>
</evidence>
<dbReference type="Proteomes" id="UP000253744">
    <property type="component" value="Chromosome"/>
</dbReference>
<dbReference type="InterPro" id="IPR050226">
    <property type="entry name" value="NagZ_Beta-hexosaminidase"/>
</dbReference>
<dbReference type="GO" id="GO:0009254">
    <property type="term" value="P:peptidoglycan turnover"/>
    <property type="evidence" value="ECO:0007669"/>
    <property type="project" value="TreeGrafter"/>
</dbReference>
<organism evidence="5 6">
    <name type="scientific">Deinococcus wulumuqiensis</name>
    <dbReference type="NCBI Taxonomy" id="980427"/>
    <lineage>
        <taxon>Bacteria</taxon>
        <taxon>Thermotogati</taxon>
        <taxon>Deinococcota</taxon>
        <taxon>Deinococci</taxon>
        <taxon>Deinococcales</taxon>
        <taxon>Deinococcaceae</taxon>
        <taxon>Deinococcus</taxon>
    </lineage>
</organism>
<dbReference type="Pfam" id="PF00933">
    <property type="entry name" value="Glyco_hydro_3"/>
    <property type="match status" value="1"/>
</dbReference>
<dbReference type="Gene3D" id="3.20.20.300">
    <property type="entry name" value="Glycoside hydrolase, family 3, N-terminal domain"/>
    <property type="match status" value="1"/>
</dbReference>
<dbReference type="EMBL" id="CP031158">
    <property type="protein sequence ID" value="AXG98469.1"/>
    <property type="molecule type" value="Genomic_DNA"/>
</dbReference>
<name>A0A345IFJ7_9DEIO</name>
<reference evidence="5 6" key="1">
    <citation type="submission" date="2018-07" db="EMBL/GenBank/DDBJ databases">
        <title>Complete Genome and Methylome Analysis of Deinococcus wulumuqiensis NEB 479.</title>
        <authorList>
            <person name="Fomenkov A."/>
            <person name="Luyten Y."/>
            <person name="Vincze T."/>
            <person name="Anton B.P."/>
            <person name="Clark T."/>
            <person name="Roberts R.J."/>
            <person name="Morgan R.D."/>
        </authorList>
    </citation>
    <scope>NUCLEOTIDE SEQUENCE [LARGE SCALE GENOMIC DNA]</scope>
    <source>
        <strain evidence="5 6">NEB 479</strain>
    </source>
</reference>
<dbReference type="PRINTS" id="PR00133">
    <property type="entry name" value="GLHYDRLASE3"/>
</dbReference>
<dbReference type="AlphaFoldDB" id="A0A345IFJ7"/>
<keyword evidence="2 5" id="KW-0378">Hydrolase</keyword>
<dbReference type="InterPro" id="IPR019800">
    <property type="entry name" value="Glyco_hydro_3_AS"/>
</dbReference>
<dbReference type="SUPFAM" id="SSF51445">
    <property type="entry name" value="(Trans)glycosidases"/>
    <property type="match status" value="1"/>
</dbReference>
<evidence type="ECO:0000256" key="3">
    <source>
        <dbReference type="ARBA" id="ARBA00023295"/>
    </source>
</evidence>
<protein>
    <submittedName>
        <fullName evidence="5">Beta-N-acetylhexosaminidase</fullName>
        <ecNumber evidence="5">3.2.1.52</ecNumber>
    </submittedName>
</protein>
<dbReference type="PANTHER" id="PTHR30480:SF16">
    <property type="entry name" value="GLYCOSIDE HYDROLASE FAMILY 3 DOMAIN PROTEIN"/>
    <property type="match status" value="1"/>
</dbReference>
<comment type="similarity">
    <text evidence="1">Belongs to the glycosyl hydrolase 3 family.</text>
</comment>
<dbReference type="PANTHER" id="PTHR30480">
    <property type="entry name" value="BETA-HEXOSAMINIDASE-RELATED"/>
    <property type="match status" value="1"/>
</dbReference>
<dbReference type="InterPro" id="IPR036962">
    <property type="entry name" value="Glyco_hydro_3_N_sf"/>
</dbReference>
<dbReference type="GO" id="GO:0005975">
    <property type="term" value="P:carbohydrate metabolic process"/>
    <property type="evidence" value="ECO:0007669"/>
    <property type="project" value="InterPro"/>
</dbReference>